<dbReference type="InParanoid" id="B9SZW8"/>
<protein>
    <submittedName>
        <fullName evidence="1">Uncharacterized protein</fullName>
    </submittedName>
</protein>
<evidence type="ECO:0000313" key="2">
    <source>
        <dbReference type="Proteomes" id="UP000008311"/>
    </source>
</evidence>
<organism evidence="1 2">
    <name type="scientific">Ricinus communis</name>
    <name type="common">Castor bean</name>
    <dbReference type="NCBI Taxonomy" id="3988"/>
    <lineage>
        <taxon>Eukaryota</taxon>
        <taxon>Viridiplantae</taxon>
        <taxon>Streptophyta</taxon>
        <taxon>Embryophyta</taxon>
        <taxon>Tracheophyta</taxon>
        <taxon>Spermatophyta</taxon>
        <taxon>Magnoliopsida</taxon>
        <taxon>eudicotyledons</taxon>
        <taxon>Gunneridae</taxon>
        <taxon>Pentapetalae</taxon>
        <taxon>rosids</taxon>
        <taxon>fabids</taxon>
        <taxon>Malpighiales</taxon>
        <taxon>Euphorbiaceae</taxon>
        <taxon>Acalyphoideae</taxon>
        <taxon>Acalypheae</taxon>
        <taxon>Ricinus</taxon>
    </lineage>
</organism>
<proteinExistence type="predicted"/>
<dbReference type="Proteomes" id="UP000008311">
    <property type="component" value="Unassembled WGS sequence"/>
</dbReference>
<dbReference type="AlphaFoldDB" id="B9SZW8"/>
<gene>
    <name evidence="1" type="ORF">RCOM_1007320</name>
</gene>
<reference evidence="2" key="1">
    <citation type="journal article" date="2010" name="Nat. Biotechnol.">
        <title>Draft genome sequence of the oilseed species Ricinus communis.</title>
        <authorList>
            <person name="Chan A.P."/>
            <person name="Crabtree J."/>
            <person name="Zhao Q."/>
            <person name="Lorenzi H."/>
            <person name="Orvis J."/>
            <person name="Puiu D."/>
            <person name="Melake-Berhan A."/>
            <person name="Jones K.M."/>
            <person name="Redman J."/>
            <person name="Chen G."/>
            <person name="Cahoon E.B."/>
            <person name="Gedil M."/>
            <person name="Stanke M."/>
            <person name="Haas B.J."/>
            <person name="Wortman J.R."/>
            <person name="Fraser-Liggett C.M."/>
            <person name="Ravel J."/>
            <person name="Rabinowicz P.D."/>
        </authorList>
    </citation>
    <scope>NUCLEOTIDE SEQUENCE [LARGE SCALE GENOMIC DNA]</scope>
    <source>
        <strain evidence="2">cv. Hale</strain>
    </source>
</reference>
<sequence length="81" mass="8291">MMHRLFLVACDDPNHSPLEGVLGGDHSGKWLIALGGPGFSSLLGGLWTGIGGLCSTGGLCLGLKAGEMFSRCSGFVVVISK</sequence>
<evidence type="ECO:0000313" key="1">
    <source>
        <dbReference type="EMBL" id="EEF30856.1"/>
    </source>
</evidence>
<dbReference type="EMBL" id="EQ974288">
    <property type="protein sequence ID" value="EEF30856.1"/>
    <property type="molecule type" value="Genomic_DNA"/>
</dbReference>
<accession>B9SZW8</accession>
<name>B9SZW8_RICCO</name>
<keyword evidence="2" id="KW-1185">Reference proteome</keyword>